<name>K8ZBL2_9ENTE</name>
<keyword evidence="4 7" id="KW-0378">Hydrolase</keyword>
<dbReference type="Gene3D" id="3.20.20.150">
    <property type="entry name" value="Divalent-metal-dependent TIM barrel enzymes"/>
    <property type="match status" value="1"/>
</dbReference>
<dbReference type="eggNOG" id="COG0648">
    <property type="taxonomic scope" value="Bacteria"/>
</dbReference>
<sequence>MYIGSHVSMKGKEMFIGSVNEASSYGSTAMMIYTGAPQNTRRKELAELKIEEGTKLRLENQIMAPVVHAPYIVNLANDKDKEKQQFAIDFLSKEMQRAAALGAEHVCLHPGSHVGLGVEKGIENIVYGLNQVLTSEEGPKIALETMAGKGTELGRNFDELAQMIAGVNHPERISITLDTCHLNDAGYDVKNHFSDVLAEFDDKIGIDKIGVVHVNDSKNELGAGKDRHENIGFGTIGFDALYEVVHEPRFAHLPKILETPYVGKDKKTAVAPYKKEIEMLKSGNFDANWRDKYQ</sequence>
<feature type="binding site" evidence="7">
    <location>
        <position position="213"/>
    </location>
    <ligand>
        <name>Zn(2+)</name>
        <dbReference type="ChEBI" id="CHEBI:29105"/>
        <label>2</label>
    </ligand>
</feature>
<dbReference type="InterPro" id="IPR001719">
    <property type="entry name" value="AP_endonuc_2"/>
</dbReference>
<dbReference type="PANTHER" id="PTHR21445">
    <property type="entry name" value="ENDONUCLEASE IV ENDODEOXYRIBONUCLEASE IV"/>
    <property type="match status" value="1"/>
</dbReference>
<feature type="binding site" evidence="7">
    <location>
        <position position="178"/>
    </location>
    <ligand>
        <name>Zn(2+)</name>
        <dbReference type="ChEBI" id="CHEBI:29105"/>
        <label>2</label>
    </ligand>
</feature>
<keyword evidence="7 9" id="KW-0255">Endonuclease</keyword>
<dbReference type="PATRIC" id="fig|1234409.3.peg.724"/>
<evidence type="ECO:0000256" key="5">
    <source>
        <dbReference type="ARBA" id="ARBA00022833"/>
    </source>
</evidence>
<evidence type="ECO:0000256" key="1">
    <source>
        <dbReference type="ARBA" id="ARBA00005340"/>
    </source>
</evidence>
<dbReference type="GO" id="GO:0008081">
    <property type="term" value="F:phosphoric diester hydrolase activity"/>
    <property type="evidence" value="ECO:0007669"/>
    <property type="project" value="TreeGrafter"/>
</dbReference>
<dbReference type="OrthoDB" id="9805666at2"/>
<dbReference type="GO" id="GO:0006284">
    <property type="term" value="P:base-excision repair"/>
    <property type="evidence" value="ECO:0007669"/>
    <property type="project" value="TreeGrafter"/>
</dbReference>
<evidence type="ECO:0000256" key="6">
    <source>
        <dbReference type="ARBA" id="ARBA00023204"/>
    </source>
</evidence>
<dbReference type="InterPro" id="IPR036237">
    <property type="entry name" value="Xyl_isomerase-like_sf"/>
</dbReference>
<dbReference type="NCBIfam" id="TIGR00587">
    <property type="entry name" value="nfo"/>
    <property type="match status" value="1"/>
</dbReference>
<feature type="binding site" evidence="7">
    <location>
        <position position="68"/>
    </location>
    <ligand>
        <name>Zn(2+)</name>
        <dbReference type="ChEBI" id="CHEBI:29105"/>
        <label>1</label>
    </ligand>
</feature>
<dbReference type="PANTHER" id="PTHR21445:SF0">
    <property type="entry name" value="APURINIC-APYRIMIDINIC ENDONUCLEASE"/>
    <property type="match status" value="1"/>
</dbReference>
<feature type="binding site" evidence="7">
    <location>
        <position position="181"/>
    </location>
    <ligand>
        <name>Zn(2+)</name>
        <dbReference type="ChEBI" id="CHEBI:29105"/>
        <label>3</label>
    </ligand>
</feature>
<dbReference type="NCBIfam" id="NF002196">
    <property type="entry name" value="PRK01060.1-1"/>
    <property type="match status" value="1"/>
</dbReference>
<dbReference type="SUPFAM" id="SSF51658">
    <property type="entry name" value="Xylose isomerase-like"/>
    <property type="match status" value="1"/>
</dbReference>
<comment type="function">
    <text evidence="7">Endonuclease IV plays a role in DNA repair. It cleaves phosphodiester bonds at apurinic or apyrimidinic (AP) sites, generating a 3'-hydroxyl group and a 5'-terminal sugar phosphate.</text>
</comment>
<evidence type="ECO:0000256" key="4">
    <source>
        <dbReference type="ARBA" id="ARBA00022801"/>
    </source>
</evidence>
<gene>
    <name evidence="7" type="primary">nfo</name>
    <name evidence="9" type="ORF">C683_0773</name>
</gene>
<dbReference type="PROSITE" id="PS00731">
    <property type="entry name" value="AP_NUCLEASE_F2_3"/>
    <property type="match status" value="1"/>
</dbReference>
<comment type="cofactor">
    <cofactor evidence="7">
        <name>Zn(2+)</name>
        <dbReference type="ChEBI" id="CHEBI:29105"/>
    </cofactor>
    <text evidence="7">Binds 3 Zn(2+) ions.</text>
</comment>
<reference evidence="9 10" key="1">
    <citation type="journal article" date="2013" name="Genome Announc.">
        <title>Draft Genome Sequence of Catellicoccus marimammalium, a Novel Species Commonly Found in Gull Feces.</title>
        <authorList>
            <person name="Weigand M.R."/>
            <person name="Ryu H."/>
            <person name="Bozcek L."/>
            <person name="Konstantinidis K.T."/>
            <person name="Santo Domingo J.W."/>
        </authorList>
    </citation>
    <scope>NUCLEOTIDE SEQUENCE [LARGE SCALE GENOMIC DNA]</scope>
    <source>
        <strain evidence="9 10">M35/04/3</strain>
    </source>
</reference>
<feature type="binding site" evidence="7">
    <location>
        <position position="258"/>
    </location>
    <ligand>
        <name>Zn(2+)</name>
        <dbReference type="ChEBI" id="CHEBI:29105"/>
        <label>2</label>
    </ligand>
</feature>
<dbReference type="STRING" id="1234409.C683_0773"/>
<organism evidence="9 10">
    <name type="scientific">Catellicoccus marimammalium M35/04/3</name>
    <dbReference type="NCBI Taxonomy" id="1234409"/>
    <lineage>
        <taxon>Bacteria</taxon>
        <taxon>Bacillati</taxon>
        <taxon>Bacillota</taxon>
        <taxon>Bacilli</taxon>
        <taxon>Lactobacillales</taxon>
        <taxon>Enterococcaceae</taxon>
        <taxon>Catellicoccus</taxon>
    </lineage>
</organism>
<dbReference type="InterPro" id="IPR013022">
    <property type="entry name" value="Xyl_isomerase-like_TIM-brl"/>
</dbReference>
<dbReference type="GO" id="GO:0008270">
    <property type="term" value="F:zinc ion binding"/>
    <property type="evidence" value="ECO:0007669"/>
    <property type="project" value="UniProtKB-UniRule"/>
</dbReference>
<dbReference type="EC" id="3.1.21.2" evidence="7"/>
<dbReference type="CDD" id="cd00019">
    <property type="entry name" value="AP2Ec"/>
    <property type="match status" value="1"/>
</dbReference>
<proteinExistence type="inferred from homology"/>
<dbReference type="PROSITE" id="PS00730">
    <property type="entry name" value="AP_NUCLEASE_F2_2"/>
    <property type="match status" value="1"/>
</dbReference>
<evidence type="ECO:0000313" key="10">
    <source>
        <dbReference type="Proteomes" id="UP000016057"/>
    </source>
</evidence>
<dbReference type="Pfam" id="PF01261">
    <property type="entry name" value="AP_endonuc_2"/>
    <property type="match status" value="1"/>
</dbReference>
<comment type="similarity">
    <text evidence="1 7">Belongs to the AP endonuclease 2 family.</text>
</comment>
<dbReference type="Proteomes" id="UP000016057">
    <property type="component" value="Unassembled WGS sequence"/>
</dbReference>
<dbReference type="GO" id="GO:0008833">
    <property type="term" value="F:deoxyribonuclease IV (phage-T4-induced) activity"/>
    <property type="evidence" value="ECO:0007669"/>
    <property type="project" value="UniProtKB-UniRule"/>
</dbReference>
<feature type="binding site" evidence="7">
    <location>
        <position position="226"/>
    </location>
    <ligand>
        <name>Zn(2+)</name>
        <dbReference type="ChEBI" id="CHEBI:29105"/>
        <label>3</label>
    </ligand>
</feature>
<comment type="caution">
    <text evidence="9">The sequence shown here is derived from an EMBL/GenBank/DDBJ whole genome shotgun (WGS) entry which is preliminary data.</text>
</comment>
<feature type="binding site" evidence="7">
    <location>
        <position position="144"/>
    </location>
    <ligand>
        <name>Zn(2+)</name>
        <dbReference type="ChEBI" id="CHEBI:29105"/>
        <label>2</label>
    </ligand>
</feature>
<dbReference type="GO" id="GO:0003906">
    <property type="term" value="F:DNA-(apurinic or apyrimidinic site) endonuclease activity"/>
    <property type="evidence" value="ECO:0007669"/>
    <property type="project" value="TreeGrafter"/>
</dbReference>
<feature type="binding site" evidence="7">
    <location>
        <position position="109"/>
    </location>
    <ligand>
        <name>Zn(2+)</name>
        <dbReference type="ChEBI" id="CHEBI:29105"/>
        <label>1</label>
    </ligand>
</feature>
<dbReference type="InterPro" id="IPR018246">
    <property type="entry name" value="AP_endonuc_F2_Zn_BS"/>
</dbReference>
<evidence type="ECO:0000313" key="9">
    <source>
        <dbReference type="EMBL" id="EKU27442.1"/>
    </source>
</evidence>
<keyword evidence="6 7" id="KW-0234">DNA repair</keyword>
<keyword evidence="2 7" id="KW-0479">Metal-binding</keyword>
<evidence type="ECO:0000259" key="8">
    <source>
        <dbReference type="Pfam" id="PF01261"/>
    </source>
</evidence>
<evidence type="ECO:0000256" key="2">
    <source>
        <dbReference type="ARBA" id="ARBA00022723"/>
    </source>
</evidence>
<evidence type="ECO:0000256" key="7">
    <source>
        <dbReference type="HAMAP-Rule" id="MF_00152"/>
    </source>
</evidence>
<dbReference type="AlphaFoldDB" id="K8ZBL2"/>
<feature type="binding site" evidence="7">
    <location>
        <position position="228"/>
    </location>
    <ligand>
        <name>Zn(2+)</name>
        <dbReference type="ChEBI" id="CHEBI:29105"/>
        <label>3</label>
    </ligand>
</feature>
<dbReference type="GO" id="GO:0003677">
    <property type="term" value="F:DNA binding"/>
    <property type="evidence" value="ECO:0007669"/>
    <property type="project" value="InterPro"/>
</dbReference>
<protein>
    <recommendedName>
        <fullName evidence="7">Probable endonuclease 4</fullName>
        <ecNumber evidence="7">3.1.21.2</ecNumber>
    </recommendedName>
    <alternativeName>
        <fullName evidence="7">Endodeoxyribonuclease IV</fullName>
    </alternativeName>
    <alternativeName>
        <fullName evidence="7">Endonuclease IV</fullName>
    </alternativeName>
</protein>
<comment type="catalytic activity">
    <reaction evidence="7">
        <text>Endonucleolytic cleavage to 5'-phosphooligonucleotide end-products.</text>
        <dbReference type="EC" id="3.1.21.2"/>
    </reaction>
</comment>
<keyword evidence="10" id="KW-1185">Reference proteome</keyword>
<accession>K8ZBL2</accession>
<dbReference type="RefSeq" id="WP_009490212.1">
    <property type="nucleotide sequence ID" value="NZ_AMYT01000017.1"/>
</dbReference>
<feature type="binding site" evidence="7">
    <location>
        <position position="144"/>
    </location>
    <ligand>
        <name>Zn(2+)</name>
        <dbReference type="ChEBI" id="CHEBI:29105"/>
        <label>1</label>
    </ligand>
</feature>
<dbReference type="FunFam" id="3.20.20.150:FF:000001">
    <property type="entry name" value="Probable endonuclease 4"/>
    <property type="match status" value="1"/>
</dbReference>
<keyword evidence="3 7" id="KW-0227">DNA damage</keyword>
<dbReference type="PROSITE" id="PS51432">
    <property type="entry name" value="AP_NUCLEASE_F2_4"/>
    <property type="match status" value="1"/>
</dbReference>
<dbReference type="HAMAP" id="MF_00152">
    <property type="entry name" value="Nfo"/>
    <property type="match status" value="1"/>
</dbReference>
<keyword evidence="5 7" id="KW-0862">Zinc</keyword>
<evidence type="ECO:0000256" key="3">
    <source>
        <dbReference type="ARBA" id="ARBA00022763"/>
    </source>
</evidence>
<dbReference type="EMBL" id="AMYT01000017">
    <property type="protein sequence ID" value="EKU27442.1"/>
    <property type="molecule type" value="Genomic_DNA"/>
</dbReference>
<keyword evidence="7" id="KW-0540">Nuclease</keyword>
<dbReference type="SMART" id="SM00518">
    <property type="entry name" value="AP2Ec"/>
    <property type="match status" value="1"/>
</dbReference>
<feature type="domain" description="Xylose isomerase-like TIM barrel" evidence="8">
    <location>
        <begin position="20"/>
        <end position="282"/>
    </location>
</feature>